<reference evidence="1 2" key="1">
    <citation type="submission" date="2020-04" db="EMBL/GenBank/DDBJ databases">
        <title>Complete genome of a Psychrophilic, Marine, Gas Vacuolate Bacterium Polaromonas vacuolata KCTC 22033T.</title>
        <authorList>
            <person name="Hwang K."/>
            <person name="Kim K.M."/>
        </authorList>
    </citation>
    <scope>NUCLEOTIDE SEQUENCE [LARGE SCALE GENOMIC DNA]</scope>
    <source>
        <strain evidence="1 2">KCTC 22033</strain>
    </source>
</reference>
<proteinExistence type="predicted"/>
<name>A0A6H2HBH1_9BURK</name>
<dbReference type="KEGG" id="pvac:HC248_02543"/>
<dbReference type="Proteomes" id="UP000502041">
    <property type="component" value="Chromosome"/>
</dbReference>
<organism evidence="1 2">
    <name type="scientific">Polaromonas vacuolata</name>
    <dbReference type="NCBI Taxonomy" id="37448"/>
    <lineage>
        <taxon>Bacteria</taxon>
        <taxon>Pseudomonadati</taxon>
        <taxon>Pseudomonadota</taxon>
        <taxon>Betaproteobacteria</taxon>
        <taxon>Burkholderiales</taxon>
        <taxon>Comamonadaceae</taxon>
        <taxon>Polaromonas</taxon>
    </lineage>
</organism>
<dbReference type="EMBL" id="CP051461">
    <property type="protein sequence ID" value="QJC57222.1"/>
    <property type="molecule type" value="Genomic_DNA"/>
</dbReference>
<evidence type="ECO:0000313" key="1">
    <source>
        <dbReference type="EMBL" id="QJC57222.1"/>
    </source>
</evidence>
<protein>
    <submittedName>
        <fullName evidence="1">Uncharacterized protein</fullName>
    </submittedName>
</protein>
<accession>A0A6H2HBH1</accession>
<dbReference type="AlphaFoldDB" id="A0A6H2HBH1"/>
<sequence>MQLTPGLNFFSHMREAATALVLGVFAYSFVTLVFAAPPQPPKALEPSLPQDALTAAATNVGVRRCLPAISRLSSMIVSGSTGNDVLLDWDRKSPDSGAFFSLSGVEHKNASLAFSLMAVPDSNGGCSVAAERISMAPFSCQSIAQQELTGYKATRLLATFTVYVDARDKGASVSLIDSPPGCLIIRRHVEFDWKDSVLKVKSP</sequence>
<gene>
    <name evidence="1" type="ORF">HC248_02543</name>
</gene>
<dbReference type="RefSeq" id="WP_202882384.1">
    <property type="nucleotide sequence ID" value="NZ_CP051461.1"/>
</dbReference>
<evidence type="ECO:0000313" key="2">
    <source>
        <dbReference type="Proteomes" id="UP000502041"/>
    </source>
</evidence>
<keyword evidence="2" id="KW-1185">Reference proteome</keyword>